<evidence type="ECO:0000313" key="1">
    <source>
        <dbReference type="EMBL" id="KAJ0201846.1"/>
    </source>
</evidence>
<proteinExistence type="predicted"/>
<name>A0A9R1X730_LACSA</name>
<dbReference type="AlphaFoldDB" id="A0A9R1X730"/>
<reference evidence="1 2" key="1">
    <citation type="journal article" date="2017" name="Nat. Commun.">
        <title>Genome assembly with in vitro proximity ligation data and whole-genome triplication in lettuce.</title>
        <authorList>
            <person name="Reyes-Chin-Wo S."/>
            <person name="Wang Z."/>
            <person name="Yang X."/>
            <person name="Kozik A."/>
            <person name="Arikit S."/>
            <person name="Song C."/>
            <person name="Xia L."/>
            <person name="Froenicke L."/>
            <person name="Lavelle D.O."/>
            <person name="Truco M.J."/>
            <person name="Xia R."/>
            <person name="Zhu S."/>
            <person name="Xu C."/>
            <person name="Xu H."/>
            <person name="Xu X."/>
            <person name="Cox K."/>
            <person name="Korf I."/>
            <person name="Meyers B.C."/>
            <person name="Michelmore R.W."/>
        </authorList>
    </citation>
    <scope>NUCLEOTIDE SEQUENCE [LARGE SCALE GENOMIC DNA]</scope>
    <source>
        <strain evidence="2">cv. Salinas</strain>
        <tissue evidence="1">Seedlings</tissue>
    </source>
</reference>
<evidence type="ECO:0000313" key="2">
    <source>
        <dbReference type="Proteomes" id="UP000235145"/>
    </source>
</evidence>
<protein>
    <submittedName>
        <fullName evidence="1">Uncharacterized protein</fullName>
    </submittedName>
</protein>
<comment type="caution">
    <text evidence="1">The sequence shown here is derived from an EMBL/GenBank/DDBJ whole genome shotgun (WGS) entry which is preliminary data.</text>
</comment>
<accession>A0A9R1X730</accession>
<organism evidence="1 2">
    <name type="scientific">Lactuca sativa</name>
    <name type="common">Garden lettuce</name>
    <dbReference type="NCBI Taxonomy" id="4236"/>
    <lineage>
        <taxon>Eukaryota</taxon>
        <taxon>Viridiplantae</taxon>
        <taxon>Streptophyta</taxon>
        <taxon>Embryophyta</taxon>
        <taxon>Tracheophyta</taxon>
        <taxon>Spermatophyta</taxon>
        <taxon>Magnoliopsida</taxon>
        <taxon>eudicotyledons</taxon>
        <taxon>Gunneridae</taxon>
        <taxon>Pentapetalae</taxon>
        <taxon>asterids</taxon>
        <taxon>campanulids</taxon>
        <taxon>Asterales</taxon>
        <taxon>Asteraceae</taxon>
        <taxon>Cichorioideae</taxon>
        <taxon>Cichorieae</taxon>
        <taxon>Lactucinae</taxon>
        <taxon>Lactuca</taxon>
    </lineage>
</organism>
<dbReference type="Proteomes" id="UP000235145">
    <property type="component" value="Unassembled WGS sequence"/>
</dbReference>
<keyword evidence="2" id="KW-1185">Reference proteome</keyword>
<dbReference type="EMBL" id="NBSK02000006">
    <property type="protein sequence ID" value="KAJ0201846.1"/>
    <property type="molecule type" value="Genomic_DNA"/>
</dbReference>
<sequence>MEAATYPKDSKENVDATYLNTRGICLDNDSYIAINNMSVDSEGCETTKSFSNGTIFSLAFHISRNTEGEIVDGGETRLIRVEIYQKLKYVIQRCRPMLEITFSTIDIPKLLSQVSIITGTFMLQNKVVMKGTMHSLGKGGESAFEQRFVISKHLSLDKT</sequence>
<gene>
    <name evidence="1" type="ORF">LSAT_V11C600313230</name>
</gene>